<gene>
    <name evidence="8" type="ORF">EHUX00137_LOCUS13378</name>
</gene>
<evidence type="ECO:0000256" key="6">
    <source>
        <dbReference type="SAM" id="MobiDB-lite"/>
    </source>
</evidence>
<keyword evidence="4" id="KW-1133">Transmembrane helix</keyword>
<dbReference type="GO" id="GO:0005886">
    <property type="term" value="C:plasma membrane"/>
    <property type="evidence" value="ECO:0007669"/>
    <property type="project" value="UniProtKB-SubCell"/>
</dbReference>
<evidence type="ECO:0000313" key="8">
    <source>
        <dbReference type="EMBL" id="CAE0543066.1"/>
    </source>
</evidence>
<feature type="compositionally biased region" description="Gly residues" evidence="6">
    <location>
        <begin position="198"/>
        <end position="217"/>
    </location>
</feature>
<evidence type="ECO:0000256" key="3">
    <source>
        <dbReference type="ARBA" id="ARBA00022692"/>
    </source>
</evidence>
<organism evidence="8">
    <name type="scientific">Emiliania huxleyi</name>
    <name type="common">Coccolithophore</name>
    <name type="synonym">Pontosphaera huxleyi</name>
    <dbReference type="NCBI Taxonomy" id="2903"/>
    <lineage>
        <taxon>Eukaryota</taxon>
        <taxon>Haptista</taxon>
        <taxon>Haptophyta</taxon>
        <taxon>Prymnesiophyceae</taxon>
        <taxon>Isochrysidales</taxon>
        <taxon>Noelaerhabdaceae</taxon>
        <taxon>Emiliania</taxon>
    </lineage>
</organism>
<dbReference type="PANTHER" id="PTHR30509:SF9">
    <property type="entry name" value="MULTIDRUG RESISTANCE PROTEIN MDTO"/>
    <property type="match status" value="1"/>
</dbReference>
<reference evidence="8" key="1">
    <citation type="submission" date="2021-01" db="EMBL/GenBank/DDBJ databases">
        <authorList>
            <person name="Corre E."/>
            <person name="Pelletier E."/>
            <person name="Niang G."/>
            <person name="Scheremetjew M."/>
            <person name="Finn R."/>
            <person name="Kale V."/>
            <person name="Holt S."/>
            <person name="Cochrane G."/>
            <person name="Meng A."/>
            <person name="Brown T."/>
            <person name="Cohen L."/>
        </authorList>
    </citation>
    <scope>NUCLEOTIDE SEQUENCE</scope>
    <source>
        <strain evidence="8">379</strain>
    </source>
</reference>
<feature type="domain" description="Integral membrane bound transporter" evidence="7">
    <location>
        <begin position="34"/>
        <end position="154"/>
    </location>
</feature>
<keyword evidence="5" id="KW-0472">Membrane</keyword>
<feature type="region of interest" description="Disordered" evidence="6">
    <location>
        <begin position="435"/>
        <end position="475"/>
    </location>
</feature>
<keyword evidence="2" id="KW-1003">Cell membrane</keyword>
<feature type="compositionally biased region" description="Basic and acidic residues" evidence="6">
    <location>
        <begin position="450"/>
        <end position="467"/>
    </location>
</feature>
<name>A0A7S3W8G8_EMIHU</name>
<dbReference type="InterPro" id="IPR049453">
    <property type="entry name" value="Memb_transporter_dom"/>
</dbReference>
<evidence type="ECO:0000256" key="2">
    <source>
        <dbReference type="ARBA" id="ARBA00022475"/>
    </source>
</evidence>
<protein>
    <recommendedName>
        <fullName evidence="7">Integral membrane bound transporter domain-containing protein</fullName>
    </recommendedName>
</protein>
<feature type="region of interest" description="Disordered" evidence="6">
    <location>
        <begin position="198"/>
        <end position="226"/>
    </location>
</feature>
<dbReference type="AlphaFoldDB" id="A0A7S3W8G8"/>
<dbReference type="PANTHER" id="PTHR30509">
    <property type="entry name" value="P-HYDROXYBENZOIC ACID EFFLUX PUMP SUBUNIT-RELATED"/>
    <property type="match status" value="1"/>
</dbReference>
<sequence>MPRLAMPRLGALQDRARLERAVKFSLSITLASLFLHLPGEEFDYAVFAPVEVSFIIFDRVGGSVSQSMMRVFGSSLGAIAGYLMVVACHGSDTALLALLACWGFLCSLGRASRHGYAACVAAWTAAIVSAAHSREVAFERITHSFLGAAVMLCVVHVVLPRWARDGVRAELAIVAAEAAGVHAAEARQWRLGLGGRSAGGEAGGEGADVGPSGGRSPGKGESEPLTRLGADTEQVAAAEAVGARLRRLQGALSSVGTLHREACIEPELWRGPYAAAKLGASIDAARKLVDAAVTAAETQAARQQSAVEWILHDWIPPDLDAFWEALDSLAAAADAFGPALAAAVLNERANDGFAAERLDEALAALEAQQEALGGLYRTALASAVERGRSAVALRVSNADMLLHNSMFAATVGTSRALSALGRAVASLSEVDRVRSQLRHDREGGLPPARQPDEAGDGREEAVGERARGGARAVAV</sequence>
<evidence type="ECO:0000256" key="4">
    <source>
        <dbReference type="ARBA" id="ARBA00022989"/>
    </source>
</evidence>
<evidence type="ECO:0000259" key="7">
    <source>
        <dbReference type="Pfam" id="PF13515"/>
    </source>
</evidence>
<dbReference type="EMBL" id="HBIR01017802">
    <property type="protein sequence ID" value="CAE0543066.1"/>
    <property type="molecule type" value="Transcribed_RNA"/>
</dbReference>
<evidence type="ECO:0000256" key="5">
    <source>
        <dbReference type="ARBA" id="ARBA00023136"/>
    </source>
</evidence>
<evidence type="ECO:0000256" key="1">
    <source>
        <dbReference type="ARBA" id="ARBA00004651"/>
    </source>
</evidence>
<keyword evidence="3" id="KW-0812">Transmembrane</keyword>
<proteinExistence type="predicted"/>
<dbReference type="Pfam" id="PF13515">
    <property type="entry name" value="FUSC_2"/>
    <property type="match status" value="1"/>
</dbReference>
<accession>A0A7S3W8G8</accession>
<comment type="subcellular location">
    <subcellularLocation>
        <location evidence="1">Cell membrane</location>
        <topology evidence="1">Multi-pass membrane protein</topology>
    </subcellularLocation>
</comment>